<dbReference type="RefSeq" id="XP_001841617.2">
    <property type="nucleotide sequence ID" value="XM_001841565.2"/>
</dbReference>
<dbReference type="OrthoDB" id="3253465at2759"/>
<comment type="caution">
    <text evidence="2">The sequence shown here is derived from an EMBL/GenBank/DDBJ whole genome shotgun (WGS) entry which is preliminary data.</text>
</comment>
<sequence length="527" mass="59075">MPFNTDAPHGLSGLQCYVHHGEQQTPTKNAHTSTRPHSKDKAQTGSMPSDMPSTFAFLFNKDKLAASTTRRNNLRTLTEISTPENPGLKDKLFKSLIEFTEKVFDPRSEKTIKVLKLCEERWITFNSAAWQDKSIREKEDDVVTHVYFESPWRSDVVTAIGLLFLPFLAHRIQGRNGKPGSMTVLGWYHCFAVNILRNAVDPTTNTRNGIRTLTTGGFNHSLKATVLYVTLELNLERHRVTHKPYWGTNKVLLILRSSILLSGGNGKMRETTIQGMIRALFTYYGTLRPSSLSYTEKTLEKYGMFIKVGDVDLLKSDFGTFSLARIKNYKGTIKTIAGVMREYCIDAVLNQDNILLDLPMMVALQFFMRDLFETPFKSIYELCSAKDYHFKTVASRKDEPLFLACLPGGKGFQSPPQAASSPWVSSHAVKAGLSRASCGAIRRDGANKYHKAVGAGKTQSILSHNNKNEEVLDQFYITTTRNLNLVAIRNNDIDRNGNPILPHQQEDVLLIGEHINLLRPAQDSGGG</sequence>
<dbReference type="EMBL" id="AACS02000054">
    <property type="protein sequence ID" value="EAU80200.2"/>
    <property type="molecule type" value="Genomic_DNA"/>
</dbReference>
<name>A8PIT6_COPC7</name>
<gene>
    <name evidence="2" type="ORF">CC1G_13435</name>
</gene>
<dbReference type="GeneID" id="6018323"/>
<dbReference type="InParanoid" id="A8PIT6"/>
<evidence type="ECO:0000256" key="1">
    <source>
        <dbReference type="SAM" id="MobiDB-lite"/>
    </source>
</evidence>
<dbReference type="Proteomes" id="UP000001861">
    <property type="component" value="Unassembled WGS sequence"/>
</dbReference>
<protein>
    <recommendedName>
        <fullName evidence="4">Ndc10 domain-containing protein</fullName>
    </recommendedName>
</protein>
<dbReference type="KEGG" id="cci:CC1G_13435"/>
<proteinExistence type="predicted"/>
<feature type="compositionally biased region" description="Polar residues" evidence="1">
    <location>
        <begin position="23"/>
        <end position="35"/>
    </location>
</feature>
<keyword evidence="3" id="KW-1185">Reference proteome</keyword>
<dbReference type="AlphaFoldDB" id="A8PIT6"/>
<dbReference type="OMA" id="AQEITHA"/>
<reference evidence="2 3" key="1">
    <citation type="journal article" date="2010" name="Proc. Natl. Acad. Sci. U.S.A.">
        <title>Insights into evolution of multicellular fungi from the assembled chromosomes of the mushroom Coprinopsis cinerea (Coprinus cinereus).</title>
        <authorList>
            <person name="Stajich J.E."/>
            <person name="Wilke S.K."/>
            <person name="Ahren D."/>
            <person name="Au C.H."/>
            <person name="Birren B.W."/>
            <person name="Borodovsky M."/>
            <person name="Burns C."/>
            <person name="Canback B."/>
            <person name="Casselton L.A."/>
            <person name="Cheng C.K."/>
            <person name="Deng J."/>
            <person name="Dietrich F.S."/>
            <person name="Fargo D.C."/>
            <person name="Farman M.L."/>
            <person name="Gathman A.C."/>
            <person name="Goldberg J."/>
            <person name="Guigo R."/>
            <person name="Hoegger P.J."/>
            <person name="Hooker J.B."/>
            <person name="Huggins A."/>
            <person name="James T.Y."/>
            <person name="Kamada T."/>
            <person name="Kilaru S."/>
            <person name="Kodira C."/>
            <person name="Kues U."/>
            <person name="Kupfer D."/>
            <person name="Kwan H.S."/>
            <person name="Lomsadze A."/>
            <person name="Li W."/>
            <person name="Lilly W.W."/>
            <person name="Ma L.J."/>
            <person name="Mackey A.J."/>
            <person name="Manning G."/>
            <person name="Martin F."/>
            <person name="Muraguchi H."/>
            <person name="Natvig D.O."/>
            <person name="Palmerini H."/>
            <person name="Ramesh M.A."/>
            <person name="Rehmeyer C.J."/>
            <person name="Roe B.A."/>
            <person name="Shenoy N."/>
            <person name="Stanke M."/>
            <person name="Ter-Hovhannisyan V."/>
            <person name="Tunlid A."/>
            <person name="Velagapudi R."/>
            <person name="Vision T.J."/>
            <person name="Zeng Q."/>
            <person name="Zolan M.E."/>
            <person name="Pukkila P.J."/>
        </authorList>
    </citation>
    <scope>NUCLEOTIDE SEQUENCE [LARGE SCALE GENOMIC DNA]</scope>
    <source>
        <strain evidence="3">Okayama-7 / 130 / ATCC MYA-4618 / FGSC 9003</strain>
    </source>
</reference>
<dbReference type="HOGENOM" id="CLU_516793_0_0_1"/>
<accession>A8PIT6</accession>
<dbReference type="VEuPathDB" id="FungiDB:CC1G_13435"/>
<evidence type="ECO:0008006" key="4">
    <source>
        <dbReference type="Google" id="ProtNLM"/>
    </source>
</evidence>
<feature type="region of interest" description="Disordered" evidence="1">
    <location>
        <begin position="23"/>
        <end position="49"/>
    </location>
</feature>
<evidence type="ECO:0000313" key="3">
    <source>
        <dbReference type="Proteomes" id="UP000001861"/>
    </source>
</evidence>
<evidence type="ECO:0000313" key="2">
    <source>
        <dbReference type="EMBL" id="EAU80200.2"/>
    </source>
</evidence>
<organism evidence="2 3">
    <name type="scientific">Coprinopsis cinerea (strain Okayama-7 / 130 / ATCC MYA-4618 / FGSC 9003)</name>
    <name type="common">Inky cap fungus</name>
    <name type="synonym">Hormographiella aspergillata</name>
    <dbReference type="NCBI Taxonomy" id="240176"/>
    <lineage>
        <taxon>Eukaryota</taxon>
        <taxon>Fungi</taxon>
        <taxon>Dikarya</taxon>
        <taxon>Basidiomycota</taxon>
        <taxon>Agaricomycotina</taxon>
        <taxon>Agaricomycetes</taxon>
        <taxon>Agaricomycetidae</taxon>
        <taxon>Agaricales</taxon>
        <taxon>Agaricineae</taxon>
        <taxon>Psathyrellaceae</taxon>
        <taxon>Coprinopsis</taxon>
    </lineage>
</organism>